<dbReference type="InterPro" id="IPR056569">
    <property type="entry name" value="ArlJ-like"/>
</dbReference>
<feature type="transmembrane region" description="Helical" evidence="6">
    <location>
        <begin position="433"/>
        <end position="454"/>
    </location>
</feature>
<keyword evidence="4 6" id="KW-1133">Transmembrane helix</keyword>
<keyword evidence="8" id="KW-0966">Cell projection</keyword>
<feature type="transmembrane region" description="Helical" evidence="6">
    <location>
        <begin position="659"/>
        <end position="678"/>
    </location>
</feature>
<dbReference type="OrthoDB" id="12374at2157"/>
<evidence type="ECO:0000256" key="6">
    <source>
        <dbReference type="SAM" id="Phobius"/>
    </source>
</evidence>
<evidence type="ECO:0000256" key="2">
    <source>
        <dbReference type="ARBA" id="ARBA00022475"/>
    </source>
</evidence>
<feature type="domain" description="Type II secretion system protein GspF" evidence="7">
    <location>
        <begin position="176"/>
        <end position="301"/>
    </location>
</feature>
<proteinExistence type="predicted"/>
<dbReference type="AlphaFoldDB" id="A0A1G9PUS8"/>
<feature type="transmembrane region" description="Helical" evidence="6">
    <location>
        <begin position="80"/>
        <end position="100"/>
    </location>
</feature>
<sequence length="679" mass="73941">MAASNAGMNEVPLPEYEVGQYFPVQPELDAESWQALKDEYGLIRAYFKTHADDYHQLQRSLNQARMGVTYDRYLERAVHYSGAATLVGLLLGLLTAYLLAQAGMLDGLRAPNAVPGGLAVMASGFKVAIAAGLITLISAATFGGGTWAYLYLAPGQKASTRRRSIDFTLPHAIVFMYAMSYGGMNFVEVISKLADSRDAYGAVAEEFDMVHRDVELFGNDLYTSLRNARNLTPSDNLEQFIDDMVSVLDSGGDITAFLEEQSARYLRRAQEEQEDFLETLSVMSEVFIVGFVAAPLFLIVILMIISVLGGQAIGQMAVLIYLGLPLGVAGFIVLLSTMSEPYKQPETHLAIDEDGDVEIDGSQLSDDPEYLAFAESHRWDGLRDYLDNPLGAVRATPVFTLVATVPAAMLYVAGVVLLGLVPTSTDALLADPITATTLLVVVPMLLVTVPLSVFHELKRGHDNEIVRRFPDTLNILSSANNMGIQLTEAFDIVARWSTGKFADELRTVRNDIRWNGDTRKALLRFANRLDVPPLSRTIKLIADGGSSSSDLSRLLSIAAEDTRNQYTISRDRKRAMTSYIAVVVIGFLVYLMVIALLNTSYLGPLSEISGTAATGSMTGLPGVTAIPIDTYRMLFFHSVLVQAIGCGLITGMLSDNDLLAGLKYAIAMVLVATLVFQFI</sequence>
<feature type="transmembrane region" description="Helical" evidence="6">
    <location>
        <begin position="127"/>
        <end position="152"/>
    </location>
</feature>
<gene>
    <name evidence="8" type="ORF">SAMN04487949_0542</name>
</gene>
<evidence type="ECO:0000313" key="9">
    <source>
        <dbReference type="Proteomes" id="UP000199451"/>
    </source>
</evidence>
<keyword evidence="5 6" id="KW-0472">Membrane</keyword>
<dbReference type="Proteomes" id="UP000199451">
    <property type="component" value="Unassembled WGS sequence"/>
</dbReference>
<keyword evidence="2" id="KW-1003">Cell membrane</keyword>
<reference evidence="9" key="1">
    <citation type="submission" date="2016-10" db="EMBL/GenBank/DDBJ databases">
        <authorList>
            <person name="Varghese N."/>
            <person name="Submissions S."/>
        </authorList>
    </citation>
    <scope>NUCLEOTIDE SEQUENCE [LARGE SCALE GENOMIC DNA]</scope>
    <source>
        <strain evidence="9">CGMCC 1.10119</strain>
    </source>
</reference>
<feature type="transmembrane region" description="Helical" evidence="6">
    <location>
        <begin position="398"/>
        <end position="421"/>
    </location>
</feature>
<evidence type="ECO:0000313" key="8">
    <source>
        <dbReference type="EMBL" id="SDM02413.1"/>
    </source>
</evidence>
<evidence type="ECO:0000259" key="7">
    <source>
        <dbReference type="Pfam" id="PF00482"/>
    </source>
</evidence>
<evidence type="ECO:0000256" key="5">
    <source>
        <dbReference type="ARBA" id="ARBA00023136"/>
    </source>
</evidence>
<evidence type="ECO:0000256" key="4">
    <source>
        <dbReference type="ARBA" id="ARBA00022989"/>
    </source>
</evidence>
<dbReference type="PANTHER" id="PTHR35402">
    <property type="entry name" value="INTEGRAL MEMBRANE PROTEIN-RELATED"/>
    <property type="match status" value="1"/>
</dbReference>
<feature type="transmembrane region" description="Helical" evidence="6">
    <location>
        <begin position="286"/>
        <end position="307"/>
    </location>
</feature>
<keyword evidence="8" id="KW-0969">Cilium</keyword>
<dbReference type="InterPro" id="IPR018076">
    <property type="entry name" value="T2SS_GspF_dom"/>
</dbReference>
<dbReference type="Pfam" id="PF00482">
    <property type="entry name" value="T2SSF"/>
    <property type="match status" value="2"/>
</dbReference>
<keyword evidence="3 6" id="KW-0812">Transmembrane</keyword>
<comment type="subcellular location">
    <subcellularLocation>
        <location evidence="1">Cell membrane</location>
        <topology evidence="1">Multi-pass membrane protein</topology>
    </subcellularLocation>
</comment>
<name>A0A1G9PUS8_9EURY</name>
<evidence type="ECO:0000256" key="3">
    <source>
        <dbReference type="ARBA" id="ARBA00022692"/>
    </source>
</evidence>
<keyword evidence="9" id="KW-1185">Reference proteome</keyword>
<feature type="transmembrane region" description="Helical" evidence="6">
    <location>
        <begin position="579"/>
        <end position="602"/>
    </location>
</feature>
<dbReference type="GO" id="GO:0005886">
    <property type="term" value="C:plasma membrane"/>
    <property type="evidence" value="ECO:0007669"/>
    <property type="project" value="UniProtKB-SubCell"/>
</dbReference>
<dbReference type="EMBL" id="FNHL01000001">
    <property type="protein sequence ID" value="SDM02413.1"/>
    <property type="molecule type" value="Genomic_DNA"/>
</dbReference>
<dbReference type="PANTHER" id="PTHR35402:SF1">
    <property type="entry name" value="TYPE II SECRETION SYSTEM PROTEIN GSPF DOMAIN-CONTAINING PROTEIN"/>
    <property type="match status" value="1"/>
</dbReference>
<feature type="transmembrane region" description="Helical" evidence="6">
    <location>
        <begin position="313"/>
        <end position="335"/>
    </location>
</feature>
<protein>
    <submittedName>
        <fullName evidence="8">Flagellar protein FlaJ</fullName>
    </submittedName>
</protein>
<dbReference type="STRING" id="660521.SAMN04487949_0542"/>
<accession>A0A1G9PUS8</accession>
<feature type="domain" description="Type II secretion system protein GspF" evidence="7">
    <location>
        <begin position="474"/>
        <end position="596"/>
    </location>
</feature>
<organism evidence="8 9">
    <name type="scientific">Halogranum gelatinilyticum</name>
    <dbReference type="NCBI Taxonomy" id="660521"/>
    <lineage>
        <taxon>Archaea</taxon>
        <taxon>Methanobacteriati</taxon>
        <taxon>Methanobacteriota</taxon>
        <taxon>Stenosarchaea group</taxon>
        <taxon>Halobacteria</taxon>
        <taxon>Halobacteriales</taxon>
        <taxon>Haloferacaceae</taxon>
    </lineage>
</organism>
<feature type="transmembrane region" description="Helical" evidence="6">
    <location>
        <begin position="633"/>
        <end position="653"/>
    </location>
</feature>
<evidence type="ECO:0000256" key="1">
    <source>
        <dbReference type="ARBA" id="ARBA00004651"/>
    </source>
</evidence>
<dbReference type="RefSeq" id="WP_089693820.1">
    <property type="nucleotide sequence ID" value="NZ_FNHL01000001.1"/>
</dbReference>
<keyword evidence="8" id="KW-0282">Flagellum</keyword>